<evidence type="ECO:0008006" key="7">
    <source>
        <dbReference type="Google" id="ProtNLM"/>
    </source>
</evidence>
<dbReference type="GO" id="GO:0030272">
    <property type="term" value="F:5-formyltetrahydrofolate cyclo-ligase activity"/>
    <property type="evidence" value="ECO:0007669"/>
    <property type="project" value="TreeGrafter"/>
</dbReference>
<sequence length="742" mass="85253">MQNIESYNLLVAGAIAFKQQRHKLALTYDLEKDLTLEELDKTFPNLEQMLSLDVEQDAEQVVATYKKIINYPWLEASQENVEAYKLDLRQMVKIRRQKMANLTQVSNLDFYVDKFFDYLVQGDTILADLRRHLVSYKLADQDKELKNSYIRLALKHNGVRKKILAEVEDLDLSTGYSPAQLEQLFAQVSQTPVIQEVGPNSGRMFELQSLAQSDRRFLDQIKREAVKGSDNKVDFEFEIGGKDYYLLDTELPSLMYAYPNSSYLKEALDQLEEPLSKDDYKIASTCLTAHTIDYVYNKRKKDHEQILSCASRFEQYVNLTNAPLLIRAYIGLLNTQEFTELRAVLDKFFPEINFTFASLYQAIYSQLRAFIVLSKKAKISARVRSQVKLETEDPVFNAINKSVAVTQNFQQRYKVIYNLLYSIFAEQSQEYDQHLKDLAQGLQGKASQYGLSPLATSYAQVLYGENYTERAGYIALYLAQKGEYPTHNLIKLLISQGYRVALPVMRKNWVMVFAPVRSLDYNDPRYYQKNKYGLIEPVIGGDNPLVHNSDLLVVATPVVAFDKQFNRIGMGGGYYDKLFAYYTKVNLNVLPDGILGVNSPITPDFVGLAHAWQEVPYCYPHQGDLVLNSLIINDLSPITATEAFKISFQDKGILSAYLDLAKQYKYYKEARTNKARIKQSIVVDPQLSQAYLDNFRSENEAYQENLERLSQAYAQEYELVDPYCHKVSVRPQTAYLESEDQS</sequence>
<evidence type="ECO:0000313" key="6">
    <source>
        <dbReference type="Proteomes" id="UP000266258"/>
    </source>
</evidence>
<proteinExistence type="inferred from homology"/>
<accession>A0A3A1Y6A0</accession>
<keyword evidence="2" id="KW-0547">Nucleotide-binding</keyword>
<evidence type="ECO:0000313" key="5">
    <source>
        <dbReference type="EMBL" id="RIY32728.1"/>
    </source>
</evidence>
<dbReference type="GO" id="GO:0035999">
    <property type="term" value="P:tetrahydrofolate interconversion"/>
    <property type="evidence" value="ECO:0007669"/>
    <property type="project" value="TreeGrafter"/>
</dbReference>
<gene>
    <name evidence="5" type="ORF">CJP74_03745</name>
</gene>
<organism evidence="5 6">
    <name type="scientific">Psittacicella melopsittaci</name>
    <dbReference type="NCBI Taxonomy" id="2028576"/>
    <lineage>
        <taxon>Bacteria</taxon>
        <taxon>Pseudomonadati</taxon>
        <taxon>Pseudomonadota</taxon>
        <taxon>Gammaproteobacteria</taxon>
        <taxon>Pasteurellales</taxon>
        <taxon>Psittacicellaceae</taxon>
        <taxon>Psittacicella</taxon>
    </lineage>
</organism>
<dbReference type="RefSeq" id="WP_119496926.1">
    <property type="nucleotide sequence ID" value="NZ_NRJH01000030.1"/>
</dbReference>
<dbReference type="GO" id="GO:0005524">
    <property type="term" value="F:ATP binding"/>
    <property type="evidence" value="ECO:0007669"/>
    <property type="project" value="UniProtKB-KW"/>
</dbReference>
<dbReference type="PANTHER" id="PTHR23407:SF1">
    <property type="entry name" value="5-FORMYLTETRAHYDROFOLATE CYCLO-LIGASE"/>
    <property type="match status" value="1"/>
</dbReference>
<dbReference type="AlphaFoldDB" id="A0A3A1Y6A0"/>
<comment type="similarity">
    <text evidence="1">Belongs to the 5-formyltetrahydrofolate cyclo-ligase family.</text>
</comment>
<keyword evidence="3" id="KW-0067">ATP-binding</keyword>
<comment type="caution">
    <text evidence="5">The sequence shown here is derived from an EMBL/GenBank/DDBJ whole genome shotgun (WGS) entry which is preliminary data.</text>
</comment>
<dbReference type="InterPro" id="IPR037171">
    <property type="entry name" value="NagB/RpiA_transferase-like"/>
</dbReference>
<dbReference type="SUPFAM" id="SSF100950">
    <property type="entry name" value="NagB/RpiA/CoA transferase-like"/>
    <property type="match status" value="1"/>
</dbReference>
<dbReference type="PANTHER" id="PTHR23407">
    <property type="entry name" value="ATPASE INHIBITOR/5-FORMYLTETRAHYDROFOLATE CYCLO-LIGASE"/>
    <property type="match status" value="1"/>
</dbReference>
<evidence type="ECO:0000256" key="3">
    <source>
        <dbReference type="ARBA" id="ARBA00022840"/>
    </source>
</evidence>
<feature type="coiled-coil region" evidence="4">
    <location>
        <begin position="692"/>
        <end position="719"/>
    </location>
</feature>
<keyword evidence="6" id="KW-1185">Reference proteome</keyword>
<dbReference type="Pfam" id="PF01812">
    <property type="entry name" value="5-FTHF_cyc-lig"/>
    <property type="match status" value="1"/>
</dbReference>
<evidence type="ECO:0000256" key="4">
    <source>
        <dbReference type="SAM" id="Coils"/>
    </source>
</evidence>
<keyword evidence="4" id="KW-0175">Coiled coil</keyword>
<dbReference type="Proteomes" id="UP000266258">
    <property type="component" value="Unassembled WGS sequence"/>
</dbReference>
<dbReference type="InterPro" id="IPR024185">
    <property type="entry name" value="FTHF_cligase-like_sf"/>
</dbReference>
<protein>
    <recommendedName>
        <fullName evidence="7">5-formyltetrahydrofolate cyclo-ligase</fullName>
    </recommendedName>
</protein>
<evidence type="ECO:0000256" key="2">
    <source>
        <dbReference type="ARBA" id="ARBA00022741"/>
    </source>
</evidence>
<reference evidence="5 6" key="1">
    <citation type="submission" date="2017-08" db="EMBL/GenBank/DDBJ databases">
        <title>Reclassification of Bisgaard taxon 37 and 44.</title>
        <authorList>
            <person name="Christensen H."/>
        </authorList>
    </citation>
    <scope>NUCLEOTIDE SEQUENCE [LARGE SCALE GENOMIC DNA]</scope>
    <source>
        <strain evidence="5 6">B96_4</strain>
    </source>
</reference>
<evidence type="ECO:0000256" key="1">
    <source>
        <dbReference type="ARBA" id="ARBA00010638"/>
    </source>
</evidence>
<dbReference type="EMBL" id="NRJH01000030">
    <property type="protein sequence ID" value="RIY32728.1"/>
    <property type="molecule type" value="Genomic_DNA"/>
</dbReference>
<dbReference type="Gene3D" id="3.40.50.10420">
    <property type="entry name" value="NagB/RpiA/CoA transferase-like"/>
    <property type="match status" value="1"/>
</dbReference>
<dbReference type="InterPro" id="IPR002698">
    <property type="entry name" value="FTHF_cligase"/>
</dbReference>
<dbReference type="OrthoDB" id="9801938at2"/>
<dbReference type="GO" id="GO:0009396">
    <property type="term" value="P:folic acid-containing compound biosynthetic process"/>
    <property type="evidence" value="ECO:0007669"/>
    <property type="project" value="TreeGrafter"/>
</dbReference>
<name>A0A3A1Y6A0_9GAMM</name>